<dbReference type="RefSeq" id="WP_183884458.1">
    <property type="nucleotide sequence ID" value="NZ_JACHCE010000009.1"/>
</dbReference>
<dbReference type="AlphaFoldDB" id="A0A7W9E2D8"/>
<evidence type="ECO:0000259" key="9">
    <source>
        <dbReference type="Pfam" id="PF12704"/>
    </source>
</evidence>
<feature type="domain" description="MacB-like periplasmic core" evidence="9">
    <location>
        <begin position="75"/>
        <end position="233"/>
    </location>
</feature>
<evidence type="ECO:0000313" key="10">
    <source>
        <dbReference type="EMBL" id="MBB5638650.1"/>
    </source>
</evidence>
<evidence type="ECO:0000256" key="5">
    <source>
        <dbReference type="ARBA" id="ARBA00023136"/>
    </source>
</evidence>
<evidence type="ECO:0000259" key="8">
    <source>
        <dbReference type="Pfam" id="PF02687"/>
    </source>
</evidence>
<evidence type="ECO:0000313" key="11">
    <source>
        <dbReference type="Proteomes" id="UP000537204"/>
    </source>
</evidence>
<comment type="similarity">
    <text evidence="6">Belongs to the ABC-4 integral membrane protein family.</text>
</comment>
<dbReference type="GO" id="GO:0022857">
    <property type="term" value="F:transmembrane transporter activity"/>
    <property type="evidence" value="ECO:0007669"/>
    <property type="project" value="TreeGrafter"/>
</dbReference>
<evidence type="ECO:0000256" key="1">
    <source>
        <dbReference type="ARBA" id="ARBA00004651"/>
    </source>
</evidence>
<evidence type="ECO:0000256" key="2">
    <source>
        <dbReference type="ARBA" id="ARBA00022475"/>
    </source>
</evidence>
<dbReference type="InterPro" id="IPR003838">
    <property type="entry name" value="ABC3_permease_C"/>
</dbReference>
<evidence type="ECO:0000256" key="7">
    <source>
        <dbReference type="SAM" id="Phobius"/>
    </source>
</evidence>
<dbReference type="InterPro" id="IPR050250">
    <property type="entry name" value="Macrolide_Exporter_MacB"/>
</dbReference>
<keyword evidence="2" id="KW-1003">Cell membrane</keyword>
<dbReference type="Pfam" id="PF02687">
    <property type="entry name" value="FtsX"/>
    <property type="match status" value="1"/>
</dbReference>
<dbReference type="PANTHER" id="PTHR30572">
    <property type="entry name" value="MEMBRANE COMPONENT OF TRANSPORTER-RELATED"/>
    <property type="match status" value="1"/>
</dbReference>
<reference evidence="10 11" key="1">
    <citation type="submission" date="2020-08" db="EMBL/GenBank/DDBJ databases">
        <title>Genomic Encyclopedia of Type Strains, Phase IV (KMG-V): Genome sequencing to study the core and pangenomes of soil and plant-associated prokaryotes.</title>
        <authorList>
            <person name="Whitman W."/>
        </authorList>
    </citation>
    <scope>NUCLEOTIDE SEQUENCE [LARGE SCALE GENOMIC DNA]</scope>
    <source>
        <strain evidence="10 11">S3M1</strain>
    </source>
</reference>
<dbReference type="EMBL" id="JACHCE010000009">
    <property type="protein sequence ID" value="MBB5638650.1"/>
    <property type="molecule type" value="Genomic_DNA"/>
</dbReference>
<evidence type="ECO:0000256" key="3">
    <source>
        <dbReference type="ARBA" id="ARBA00022692"/>
    </source>
</evidence>
<feature type="transmembrane region" description="Helical" evidence="7">
    <location>
        <begin position="317"/>
        <end position="341"/>
    </location>
</feature>
<dbReference type="Pfam" id="PF12704">
    <property type="entry name" value="MacB_PCD"/>
    <property type="match status" value="1"/>
</dbReference>
<dbReference type="GO" id="GO:0005886">
    <property type="term" value="C:plasma membrane"/>
    <property type="evidence" value="ECO:0007669"/>
    <property type="project" value="UniProtKB-SubCell"/>
</dbReference>
<keyword evidence="5 7" id="KW-0472">Membrane</keyword>
<comment type="caution">
    <text evidence="10">The sequence shown here is derived from an EMBL/GenBank/DDBJ whole genome shotgun (WGS) entry which is preliminary data.</text>
</comment>
<feature type="transmembrane region" description="Helical" evidence="7">
    <location>
        <begin position="20"/>
        <end position="41"/>
    </location>
</feature>
<feature type="transmembrane region" description="Helical" evidence="7">
    <location>
        <begin position="268"/>
        <end position="296"/>
    </location>
</feature>
<organism evidence="10 11">
    <name type="scientific">Pedobacter cryoconitis</name>
    <dbReference type="NCBI Taxonomy" id="188932"/>
    <lineage>
        <taxon>Bacteria</taxon>
        <taxon>Pseudomonadati</taxon>
        <taxon>Bacteroidota</taxon>
        <taxon>Sphingobacteriia</taxon>
        <taxon>Sphingobacteriales</taxon>
        <taxon>Sphingobacteriaceae</taxon>
        <taxon>Pedobacter</taxon>
    </lineage>
</organism>
<proteinExistence type="inferred from homology"/>
<protein>
    <submittedName>
        <fullName evidence="10">Putative ABC transport system permease protein</fullName>
    </submittedName>
</protein>
<dbReference type="Proteomes" id="UP000537204">
    <property type="component" value="Unassembled WGS sequence"/>
</dbReference>
<gene>
    <name evidence="10" type="ORF">HDE68_004582</name>
</gene>
<name>A0A7W9E2D8_9SPHI</name>
<keyword evidence="4 7" id="KW-1133">Transmembrane helix</keyword>
<sequence>MLKHLFILIWNKRKQNFLFLSELLVSFLVIFAVFSFLVYYFQNYKKPLGFEYEKVWSIHFTNSVKIKNMDSLSMYYDNLRKTLKSLPQIEKVSFSGANIPYSNNNSTTGLTNNGKKYNRINNYRVENEYKDLWKMKLVEGRWYNEQDITSTYIPMVINESLKEEMFGKGPATGKLIGSLEDKIKWKVIGVTADMKANGDFYPAGPAIYAKVDTSAYRWMRNALIKVSPGADAAFESRLYKLLSGTLKNSNIEITHLTDMRKSKNEATIIPMIIFMIIAGFLMINVALGLFGVLWYNINKRRSEIGLRRAIGAGGKSVSYQLVYESLILATMSLTAGCFFAIQFPLLNVFDIPASVYLTAILLAMIFIYMLVFLCSLYPGKQAAAIHPAIALHEE</sequence>
<evidence type="ECO:0000256" key="4">
    <source>
        <dbReference type="ARBA" id="ARBA00022989"/>
    </source>
</evidence>
<evidence type="ECO:0000256" key="6">
    <source>
        <dbReference type="ARBA" id="ARBA00038076"/>
    </source>
</evidence>
<feature type="domain" description="ABC3 transporter permease C-terminal" evidence="8">
    <location>
        <begin position="275"/>
        <end position="387"/>
    </location>
</feature>
<accession>A0A7W9E2D8</accession>
<comment type="subcellular location">
    <subcellularLocation>
        <location evidence="1">Cell membrane</location>
        <topology evidence="1">Multi-pass membrane protein</topology>
    </subcellularLocation>
</comment>
<dbReference type="PANTHER" id="PTHR30572:SF4">
    <property type="entry name" value="ABC TRANSPORTER PERMEASE YTRF"/>
    <property type="match status" value="1"/>
</dbReference>
<dbReference type="InterPro" id="IPR025857">
    <property type="entry name" value="MacB_PCD"/>
</dbReference>
<feature type="transmembrane region" description="Helical" evidence="7">
    <location>
        <begin position="353"/>
        <end position="377"/>
    </location>
</feature>
<keyword evidence="3 7" id="KW-0812">Transmembrane</keyword>